<dbReference type="CDD" id="cd06170">
    <property type="entry name" value="LuxR_C_like"/>
    <property type="match status" value="1"/>
</dbReference>
<evidence type="ECO:0000259" key="2">
    <source>
        <dbReference type="PROSITE" id="PS50043"/>
    </source>
</evidence>
<dbReference type="OrthoDB" id="561214at2"/>
<comment type="caution">
    <text evidence="3">The sequence shown here is derived from an EMBL/GenBank/DDBJ whole genome shotgun (WGS) entry which is preliminary data.</text>
</comment>
<sequence length="213" mass="23558">MRTKFVYIVSSDTQWSSLITASLSLSFQSYTFRCECSVDNLWNLTDDTVIVYDRTTLGNPSALLISPLSRGGAWIIVNAIRVDLEGVLGLIALGYCGVIEREQTLESLHKALRTVIGGQLWFSREAMSSSLRSSMKKSVTTTSSFEVVCAKYGLSSKEQKVFLYVVQGYTNKEIATELNLGLSTVKTHVSNILMKTGKHSRSQLNTLLAEPEV</sequence>
<dbReference type="Gene3D" id="3.40.50.2300">
    <property type="match status" value="1"/>
</dbReference>
<evidence type="ECO:0000313" key="3">
    <source>
        <dbReference type="EMBL" id="RJX75590.1"/>
    </source>
</evidence>
<dbReference type="PROSITE" id="PS00622">
    <property type="entry name" value="HTH_LUXR_1"/>
    <property type="match status" value="1"/>
</dbReference>
<dbReference type="Gene3D" id="1.10.10.10">
    <property type="entry name" value="Winged helix-like DNA-binding domain superfamily/Winged helix DNA-binding domain"/>
    <property type="match status" value="1"/>
</dbReference>
<dbReference type="AlphaFoldDB" id="A0A3A6QRR3"/>
<dbReference type="RefSeq" id="WP_120029346.1">
    <property type="nucleotide sequence ID" value="NZ_QVMU01000001.1"/>
</dbReference>
<dbReference type="EMBL" id="QVMU01000001">
    <property type="protein sequence ID" value="RJX75590.1"/>
    <property type="molecule type" value="Genomic_DNA"/>
</dbReference>
<accession>A0A3A6QRR3</accession>
<keyword evidence="4" id="KW-1185">Reference proteome</keyword>
<dbReference type="PROSITE" id="PS50043">
    <property type="entry name" value="HTH_LUXR_2"/>
    <property type="match status" value="1"/>
</dbReference>
<dbReference type="PANTHER" id="PTHR43214">
    <property type="entry name" value="TWO-COMPONENT RESPONSE REGULATOR"/>
    <property type="match status" value="1"/>
</dbReference>
<dbReference type="Pfam" id="PF00196">
    <property type="entry name" value="GerE"/>
    <property type="match status" value="1"/>
</dbReference>
<evidence type="ECO:0000313" key="4">
    <source>
        <dbReference type="Proteomes" id="UP000273252"/>
    </source>
</evidence>
<dbReference type="GO" id="GO:0003677">
    <property type="term" value="F:DNA binding"/>
    <property type="evidence" value="ECO:0007669"/>
    <property type="project" value="UniProtKB-KW"/>
</dbReference>
<dbReference type="InterPro" id="IPR036388">
    <property type="entry name" value="WH-like_DNA-bd_sf"/>
</dbReference>
<dbReference type="SUPFAM" id="SSF46894">
    <property type="entry name" value="C-terminal effector domain of the bipartite response regulators"/>
    <property type="match status" value="1"/>
</dbReference>
<protein>
    <submittedName>
        <fullName evidence="3">DNA-binding response regulator</fullName>
    </submittedName>
</protein>
<dbReference type="SMART" id="SM00421">
    <property type="entry name" value="HTH_LUXR"/>
    <property type="match status" value="1"/>
</dbReference>
<evidence type="ECO:0000256" key="1">
    <source>
        <dbReference type="ARBA" id="ARBA00023125"/>
    </source>
</evidence>
<dbReference type="InterPro" id="IPR016032">
    <property type="entry name" value="Sig_transdc_resp-reg_C-effctor"/>
</dbReference>
<organism evidence="3 4">
    <name type="scientific">Vibrio sinensis</name>
    <dbReference type="NCBI Taxonomy" id="2302434"/>
    <lineage>
        <taxon>Bacteria</taxon>
        <taxon>Pseudomonadati</taxon>
        <taxon>Pseudomonadota</taxon>
        <taxon>Gammaproteobacteria</taxon>
        <taxon>Vibrionales</taxon>
        <taxon>Vibrionaceae</taxon>
        <taxon>Vibrio</taxon>
    </lineage>
</organism>
<keyword evidence="1 3" id="KW-0238">DNA-binding</keyword>
<reference evidence="3 4" key="1">
    <citation type="submission" date="2018-08" db="EMBL/GenBank/DDBJ databases">
        <title>Vibrio isolated from the Eastern China Marginal Seas.</title>
        <authorList>
            <person name="Li Y."/>
        </authorList>
    </citation>
    <scope>NUCLEOTIDE SEQUENCE [LARGE SCALE GENOMIC DNA]</scope>
    <source>
        <strain evidence="3 4">BEI233</strain>
    </source>
</reference>
<feature type="domain" description="HTH luxR-type" evidence="2">
    <location>
        <begin position="147"/>
        <end position="212"/>
    </location>
</feature>
<name>A0A3A6QRR3_9VIBR</name>
<dbReference type="PRINTS" id="PR00038">
    <property type="entry name" value="HTHLUXR"/>
</dbReference>
<gene>
    <name evidence="3" type="ORF">DZ860_02640</name>
</gene>
<dbReference type="PANTHER" id="PTHR43214:SF38">
    <property type="entry name" value="NITRATE_NITRITE RESPONSE REGULATOR PROTEIN NARL"/>
    <property type="match status" value="1"/>
</dbReference>
<dbReference type="InterPro" id="IPR000792">
    <property type="entry name" value="Tscrpt_reg_LuxR_C"/>
</dbReference>
<dbReference type="Proteomes" id="UP000273252">
    <property type="component" value="Unassembled WGS sequence"/>
</dbReference>
<proteinExistence type="predicted"/>
<dbReference type="GO" id="GO:0006355">
    <property type="term" value="P:regulation of DNA-templated transcription"/>
    <property type="evidence" value="ECO:0007669"/>
    <property type="project" value="InterPro"/>
</dbReference>
<dbReference type="InterPro" id="IPR039420">
    <property type="entry name" value="WalR-like"/>
</dbReference>